<dbReference type="STRING" id="71784.A0A1Y2B4L5"/>
<dbReference type="EMBL" id="MCFC01000023">
    <property type="protein sequence ID" value="ORY29782.1"/>
    <property type="molecule type" value="Genomic_DNA"/>
</dbReference>
<accession>A0A1Y2B4L5</accession>
<evidence type="ECO:0000313" key="2">
    <source>
        <dbReference type="EMBL" id="ORY29782.1"/>
    </source>
</evidence>
<proteinExistence type="predicted"/>
<name>A0A1Y2B4L5_9TREE</name>
<dbReference type="Proteomes" id="UP000193986">
    <property type="component" value="Unassembled WGS sequence"/>
</dbReference>
<feature type="compositionally biased region" description="Basic and acidic residues" evidence="1">
    <location>
        <begin position="128"/>
        <end position="144"/>
    </location>
</feature>
<dbReference type="OrthoDB" id="428577at2759"/>
<comment type="caution">
    <text evidence="2">The sequence shown here is derived from an EMBL/GenBank/DDBJ whole genome shotgun (WGS) entry which is preliminary data.</text>
</comment>
<feature type="region of interest" description="Disordered" evidence="1">
    <location>
        <begin position="119"/>
        <end position="159"/>
    </location>
</feature>
<protein>
    <submittedName>
        <fullName evidence="2">Uncharacterized protein</fullName>
    </submittedName>
</protein>
<evidence type="ECO:0000313" key="3">
    <source>
        <dbReference type="Proteomes" id="UP000193986"/>
    </source>
</evidence>
<keyword evidence="3" id="KW-1185">Reference proteome</keyword>
<gene>
    <name evidence="2" type="ORF">BCR39DRAFT_588155</name>
</gene>
<reference evidence="2 3" key="1">
    <citation type="submission" date="2016-07" db="EMBL/GenBank/DDBJ databases">
        <title>Pervasive Adenine N6-methylation of Active Genes in Fungi.</title>
        <authorList>
            <consortium name="DOE Joint Genome Institute"/>
            <person name="Mondo S.J."/>
            <person name="Dannebaum R.O."/>
            <person name="Kuo R.C."/>
            <person name="Labutti K."/>
            <person name="Haridas S."/>
            <person name="Kuo A."/>
            <person name="Salamov A."/>
            <person name="Ahrendt S.R."/>
            <person name="Lipzen A."/>
            <person name="Sullivan W."/>
            <person name="Andreopoulos W.B."/>
            <person name="Clum A."/>
            <person name="Lindquist E."/>
            <person name="Daum C."/>
            <person name="Ramamoorthy G.K."/>
            <person name="Gryganskyi A."/>
            <person name="Culley D."/>
            <person name="Magnuson J.K."/>
            <person name="James T.Y."/>
            <person name="O'Malley M.A."/>
            <person name="Stajich J.E."/>
            <person name="Spatafora J.W."/>
            <person name="Visel A."/>
            <person name="Grigoriev I.V."/>
        </authorList>
    </citation>
    <scope>NUCLEOTIDE SEQUENCE [LARGE SCALE GENOMIC DNA]</scope>
    <source>
        <strain evidence="2 3">68-887.2</strain>
    </source>
</reference>
<feature type="compositionally biased region" description="Gly residues" evidence="1">
    <location>
        <begin position="146"/>
        <end position="155"/>
    </location>
</feature>
<dbReference type="InParanoid" id="A0A1Y2B4L5"/>
<evidence type="ECO:0000256" key="1">
    <source>
        <dbReference type="SAM" id="MobiDB-lite"/>
    </source>
</evidence>
<dbReference type="AlphaFoldDB" id="A0A1Y2B4L5"/>
<sequence>MSAPRMLILIGGGWEAIASLPNSYDKAVALAYEKFSIDKNTHIARLSCTAAEMYPISQYMGTEDVFLTDNDSFFYACANKPVVRLQVHVFDKNPKPPSAAGGGAGAGAAGGSGGGAVPAGGSGGGGAGKKEEASSAKAAEKKDVGGAAGGGGGAGTAASAAKGTTADQQLTCQVIGGKSVTQTNTVTGELPKGPPAGSYLGTLVIEDKTFKQTFSGQQLGPNEVLTKYVVHDKSTARLLFRPRSVRTNIDMVFPEEKSLEVSLSVADWTIATAYPMTSLLPDGPRQRLRWFLRVMPGGHVEDLLTGTVSNGLFVEMLPTPKARPETAPGPDDPLLPAWPDVRPQNAWCLPSGIFIPHIDRVLEVLGLPVESRTSMITSWLPSVTRHKNIAYKILSPGQLSPSSNLTIIPPPHVLFRIFILFRGVPDDEMKEWSNRGVVHAEMGLDWRNTIGWSEDLKNDELFRIIEYGAMEVFE</sequence>
<organism evidence="2 3">
    <name type="scientific">Naematelia encephala</name>
    <dbReference type="NCBI Taxonomy" id="71784"/>
    <lineage>
        <taxon>Eukaryota</taxon>
        <taxon>Fungi</taxon>
        <taxon>Dikarya</taxon>
        <taxon>Basidiomycota</taxon>
        <taxon>Agaricomycotina</taxon>
        <taxon>Tremellomycetes</taxon>
        <taxon>Tremellales</taxon>
        <taxon>Naemateliaceae</taxon>
        <taxon>Naematelia</taxon>
    </lineage>
</organism>